<proteinExistence type="predicted"/>
<dbReference type="Proteomes" id="UP001501102">
    <property type="component" value="Unassembled WGS sequence"/>
</dbReference>
<accession>A0ABN3WG55</accession>
<protein>
    <submittedName>
        <fullName evidence="1">Uncharacterized protein</fullName>
    </submittedName>
</protein>
<dbReference type="EMBL" id="BAAAXZ010000033">
    <property type="protein sequence ID" value="GAA2914984.1"/>
    <property type="molecule type" value="Genomic_DNA"/>
</dbReference>
<comment type="caution">
    <text evidence="1">The sequence shown here is derived from an EMBL/GenBank/DDBJ whole genome shotgun (WGS) entry which is preliminary data.</text>
</comment>
<dbReference type="Gene3D" id="2.60.120.260">
    <property type="entry name" value="Galactose-binding domain-like"/>
    <property type="match status" value="1"/>
</dbReference>
<name>A0ABN3WG55_STRTU</name>
<evidence type="ECO:0000313" key="1">
    <source>
        <dbReference type="EMBL" id="GAA2914984.1"/>
    </source>
</evidence>
<sequence>MPRAGDVTGDLWINGQKLTTAKLKSYSGTDWSHTYNWVSLKGGKNDIKLSCDSGNCNANVARIRVIPGEVSGPS</sequence>
<keyword evidence="2" id="KW-1185">Reference proteome</keyword>
<evidence type="ECO:0000313" key="2">
    <source>
        <dbReference type="Proteomes" id="UP001501102"/>
    </source>
</evidence>
<reference evidence="1 2" key="1">
    <citation type="journal article" date="2019" name="Int. J. Syst. Evol. Microbiol.">
        <title>The Global Catalogue of Microorganisms (GCM) 10K type strain sequencing project: providing services to taxonomists for standard genome sequencing and annotation.</title>
        <authorList>
            <consortium name="The Broad Institute Genomics Platform"/>
            <consortium name="The Broad Institute Genome Sequencing Center for Infectious Disease"/>
            <person name="Wu L."/>
            <person name="Ma J."/>
        </authorList>
    </citation>
    <scope>NUCLEOTIDE SEQUENCE [LARGE SCALE GENOMIC DNA]</scope>
    <source>
        <strain evidence="1 2">JCM 4087</strain>
    </source>
</reference>
<organism evidence="1 2">
    <name type="scientific">Streptomyces thioluteus</name>
    <dbReference type="NCBI Taxonomy" id="66431"/>
    <lineage>
        <taxon>Bacteria</taxon>
        <taxon>Bacillati</taxon>
        <taxon>Actinomycetota</taxon>
        <taxon>Actinomycetes</taxon>
        <taxon>Kitasatosporales</taxon>
        <taxon>Streptomycetaceae</taxon>
        <taxon>Streptomyces</taxon>
    </lineage>
</organism>
<gene>
    <name evidence="1" type="ORF">GCM10020221_08300</name>
</gene>